<evidence type="ECO:0000256" key="1">
    <source>
        <dbReference type="PROSITE-ProRule" id="PRU00285"/>
    </source>
</evidence>
<dbReference type="CDD" id="cd06464">
    <property type="entry name" value="ACD_sHsps-like"/>
    <property type="match status" value="1"/>
</dbReference>
<dbReference type="Proteomes" id="UP000004713">
    <property type="component" value="Unassembled WGS sequence"/>
</dbReference>
<comment type="similarity">
    <text evidence="1 2">Belongs to the small heat shock protein (HSP20) family.</text>
</comment>
<dbReference type="Gene3D" id="2.60.40.790">
    <property type="match status" value="1"/>
</dbReference>
<organism evidence="4 5">
    <name type="scientific">Bacteroides stercoris ATCC 43183</name>
    <dbReference type="NCBI Taxonomy" id="449673"/>
    <lineage>
        <taxon>Bacteria</taxon>
        <taxon>Pseudomonadati</taxon>
        <taxon>Bacteroidota</taxon>
        <taxon>Bacteroidia</taxon>
        <taxon>Bacteroidales</taxon>
        <taxon>Bacteroidaceae</taxon>
        <taxon>Bacteroides</taxon>
    </lineage>
</organism>
<reference evidence="4 5" key="2">
    <citation type="submission" date="2007-11" db="EMBL/GenBank/DDBJ databases">
        <authorList>
            <person name="Fulton L."/>
            <person name="Clifton S."/>
            <person name="Fulton B."/>
            <person name="Xu J."/>
            <person name="Minx P."/>
            <person name="Pepin K.H."/>
            <person name="Johnson M."/>
            <person name="Thiruvilangam P."/>
            <person name="Bhonagiri V."/>
            <person name="Nash W.E."/>
            <person name="Mardis E.R."/>
            <person name="Wilson R.K."/>
        </authorList>
    </citation>
    <scope>NUCLEOTIDE SEQUENCE [LARGE SCALE GENOMIC DNA]</scope>
    <source>
        <strain evidence="4 5">ATCC 43183</strain>
    </source>
</reference>
<dbReference type="InterPro" id="IPR002068">
    <property type="entry name" value="A-crystallin/Hsp20_dom"/>
</dbReference>
<reference evidence="4 5" key="1">
    <citation type="submission" date="2007-11" db="EMBL/GenBank/DDBJ databases">
        <title>Draft genome sequence of Bacteroides stercoris(ATCC 43183).</title>
        <authorList>
            <person name="Sudarsanam P."/>
            <person name="Ley R."/>
            <person name="Guruge J."/>
            <person name="Turnbaugh P.J."/>
            <person name="Mahowald M."/>
            <person name="Liep D."/>
            <person name="Gordon J."/>
        </authorList>
    </citation>
    <scope>NUCLEOTIDE SEQUENCE [LARGE SCALE GENOMIC DNA]</scope>
    <source>
        <strain evidence="4 5">ATCC 43183</strain>
    </source>
</reference>
<proteinExistence type="inferred from homology"/>
<dbReference type="eggNOG" id="COG0071">
    <property type="taxonomic scope" value="Bacteria"/>
</dbReference>
<dbReference type="InterPro" id="IPR008978">
    <property type="entry name" value="HSP20-like_chaperone"/>
</dbReference>
<dbReference type="FunFam" id="2.60.40.790:FF:000045">
    <property type="entry name" value="Hsp20/alpha crystallin family protein"/>
    <property type="match status" value="1"/>
</dbReference>
<dbReference type="AlphaFoldDB" id="B0NQA6"/>
<dbReference type="PROSITE" id="PS01031">
    <property type="entry name" value="SHSP"/>
    <property type="match status" value="1"/>
</dbReference>
<evidence type="ECO:0000256" key="2">
    <source>
        <dbReference type="RuleBase" id="RU003616"/>
    </source>
</evidence>
<feature type="domain" description="SHSP" evidence="3">
    <location>
        <begin position="38"/>
        <end position="156"/>
    </location>
</feature>
<accession>B0NQA6</accession>
<dbReference type="PANTHER" id="PTHR11527">
    <property type="entry name" value="HEAT-SHOCK PROTEIN 20 FAMILY MEMBER"/>
    <property type="match status" value="1"/>
</dbReference>
<evidence type="ECO:0000313" key="5">
    <source>
        <dbReference type="Proteomes" id="UP000004713"/>
    </source>
</evidence>
<protein>
    <submittedName>
        <fullName evidence="4">Hsp20/alpha crystallin family protein</fullName>
    </submittedName>
</protein>
<sequence length="156" mass="18231">MNILFINNLKKEVKMVPVKTNSNWLPSIFNDFFENEWLAKTGVTAPAINVIENDKDYKVEMAAPGMTKDDFKVNVDENNNLTICMEKKEEKKEEKKDKKYLRREFSYSKFQQTILLPENVEKDKISAKVEHGILSIEIPKMKEEEKQKTSKAIEVK</sequence>
<dbReference type="HOGENOM" id="CLU_046737_8_4_10"/>
<dbReference type="Pfam" id="PF00011">
    <property type="entry name" value="HSP20"/>
    <property type="match status" value="1"/>
</dbReference>
<name>B0NQA6_BACSE</name>
<dbReference type="InterPro" id="IPR031107">
    <property type="entry name" value="Small_HSP"/>
</dbReference>
<evidence type="ECO:0000259" key="3">
    <source>
        <dbReference type="PROSITE" id="PS01031"/>
    </source>
</evidence>
<dbReference type="SUPFAM" id="SSF49764">
    <property type="entry name" value="HSP20-like chaperones"/>
    <property type="match status" value="1"/>
</dbReference>
<comment type="caution">
    <text evidence="4">The sequence shown here is derived from an EMBL/GenBank/DDBJ whole genome shotgun (WGS) entry which is preliminary data.</text>
</comment>
<gene>
    <name evidence="4" type="ORF">BACSTE_01552</name>
</gene>
<evidence type="ECO:0000313" key="4">
    <source>
        <dbReference type="EMBL" id="EDS15055.1"/>
    </source>
</evidence>
<dbReference type="EMBL" id="ABFZ02000019">
    <property type="protein sequence ID" value="EDS15055.1"/>
    <property type="molecule type" value="Genomic_DNA"/>
</dbReference>